<evidence type="ECO:0000256" key="11">
    <source>
        <dbReference type="PROSITE-ProRule" id="PRU10055"/>
    </source>
</evidence>
<evidence type="ECO:0000256" key="2">
    <source>
        <dbReference type="ARBA" id="ARBA00010838"/>
    </source>
</evidence>
<reference evidence="13 14" key="1">
    <citation type="submission" date="2019-04" db="EMBL/GenBank/DDBJ databases">
        <title>Cohnella sp. nov., isolated from soil.</title>
        <authorList>
            <person name="Kim W."/>
        </authorList>
    </citation>
    <scope>NUCLEOTIDE SEQUENCE [LARGE SCALE GENOMIC DNA]</scope>
    <source>
        <strain evidence="13 14">CAU 1483</strain>
    </source>
</reference>
<dbReference type="GO" id="GO:0005829">
    <property type="term" value="C:cytosol"/>
    <property type="evidence" value="ECO:0007669"/>
    <property type="project" value="TreeGrafter"/>
</dbReference>
<feature type="binding site" evidence="10">
    <location>
        <position position="399"/>
    </location>
    <ligand>
        <name>substrate</name>
    </ligand>
</feature>
<gene>
    <name evidence="13" type="ORF">E5161_16900</name>
</gene>
<keyword evidence="7 12" id="KW-0326">Glycosidase</keyword>
<accession>A0A4U0F818</accession>
<dbReference type="EMBL" id="SUPK01000008">
    <property type="protein sequence ID" value="TJY40817.1"/>
    <property type="molecule type" value="Genomic_DNA"/>
</dbReference>
<dbReference type="InterPro" id="IPR018120">
    <property type="entry name" value="Glyco_hydro_1_AS"/>
</dbReference>
<feature type="active site" description="Nucleophile" evidence="9 11">
    <location>
        <position position="353"/>
    </location>
</feature>
<evidence type="ECO:0000313" key="13">
    <source>
        <dbReference type="EMBL" id="TJY40817.1"/>
    </source>
</evidence>
<dbReference type="AlphaFoldDB" id="A0A4U0F818"/>
<evidence type="ECO:0000256" key="7">
    <source>
        <dbReference type="ARBA" id="ARBA00023295"/>
    </source>
</evidence>
<feature type="active site" description="Proton donor" evidence="9">
    <location>
        <position position="165"/>
    </location>
</feature>
<evidence type="ECO:0000256" key="5">
    <source>
        <dbReference type="ARBA" id="ARBA00023001"/>
    </source>
</evidence>
<keyword evidence="4 12" id="KW-0378">Hydrolase</keyword>
<feature type="binding site" evidence="10">
    <location>
        <position position="120"/>
    </location>
    <ligand>
        <name>substrate</name>
    </ligand>
</feature>
<dbReference type="PROSITE" id="PS00572">
    <property type="entry name" value="GLYCOSYL_HYDROL_F1_1"/>
    <property type="match status" value="1"/>
</dbReference>
<keyword evidence="8" id="KW-0624">Polysaccharide degradation</keyword>
<keyword evidence="5" id="KW-0136">Cellulose degradation</keyword>
<evidence type="ECO:0000256" key="3">
    <source>
        <dbReference type="ARBA" id="ARBA00012744"/>
    </source>
</evidence>
<evidence type="ECO:0000313" key="14">
    <source>
        <dbReference type="Proteomes" id="UP000309673"/>
    </source>
</evidence>
<dbReference type="Gene3D" id="3.20.20.80">
    <property type="entry name" value="Glycosidases"/>
    <property type="match status" value="1"/>
</dbReference>
<feature type="binding site" evidence="10">
    <location>
        <position position="20"/>
    </location>
    <ligand>
        <name>substrate</name>
    </ligand>
</feature>
<dbReference type="InterPro" id="IPR017736">
    <property type="entry name" value="Glyco_hydro_1_beta-glucosidase"/>
</dbReference>
<dbReference type="EC" id="3.2.1.21" evidence="3 12"/>
<dbReference type="NCBIfam" id="TIGR03356">
    <property type="entry name" value="BGL"/>
    <property type="match status" value="1"/>
</dbReference>
<dbReference type="PANTHER" id="PTHR10353">
    <property type="entry name" value="GLYCOSYL HYDROLASE"/>
    <property type="match status" value="1"/>
</dbReference>
<organism evidence="13 14">
    <name type="scientific">Cohnella pontilimi</name>
    <dbReference type="NCBI Taxonomy" id="2564100"/>
    <lineage>
        <taxon>Bacteria</taxon>
        <taxon>Bacillati</taxon>
        <taxon>Bacillota</taxon>
        <taxon>Bacilli</taxon>
        <taxon>Bacillales</taxon>
        <taxon>Paenibacillaceae</taxon>
        <taxon>Cohnella</taxon>
    </lineage>
</organism>
<proteinExistence type="inferred from homology"/>
<comment type="caution">
    <text evidence="13">The sequence shown here is derived from an EMBL/GenBank/DDBJ whole genome shotgun (WGS) entry which is preliminary data.</text>
</comment>
<name>A0A4U0F818_9BACL</name>
<dbReference type="PROSITE" id="PS00653">
    <property type="entry name" value="GLYCOSYL_HYDROL_F1_2"/>
    <property type="match status" value="1"/>
</dbReference>
<dbReference type="GO" id="GO:0030245">
    <property type="term" value="P:cellulose catabolic process"/>
    <property type="evidence" value="ECO:0007669"/>
    <property type="project" value="UniProtKB-KW"/>
</dbReference>
<comment type="similarity">
    <text evidence="2 12">Belongs to the glycosyl hydrolase 1 family.</text>
</comment>
<dbReference type="OrthoDB" id="9765195at2"/>
<evidence type="ECO:0000256" key="10">
    <source>
        <dbReference type="PIRSR" id="PIRSR617736-2"/>
    </source>
</evidence>
<dbReference type="RefSeq" id="WP_136779007.1">
    <property type="nucleotide sequence ID" value="NZ_SUPK01000008.1"/>
</dbReference>
<comment type="catalytic activity">
    <reaction evidence="1 12">
        <text>Hydrolysis of terminal, non-reducing beta-D-glucosyl residues with release of beta-D-glucose.</text>
        <dbReference type="EC" id="3.2.1.21"/>
    </reaction>
</comment>
<dbReference type="PANTHER" id="PTHR10353:SF36">
    <property type="entry name" value="LP05116P"/>
    <property type="match status" value="1"/>
</dbReference>
<sequence>MSHNTFPDGFIWGTATSAFQIEGAPYQGGKGESIWDRFCHTPGKVAGGDTGDTACDHYHRYKEDIALLAELGIPNYRFSIAWPRIFPEKGKVNPEGVKFYHNLLDELANYGIEPMATIFHWDLPQWMQDEGGWASREIVPQFLEYAELLFREYGGRVNKWNTINEPWVVSMLGHGTGDNAPGHTDWYEALTVAHHVLLCHGLTVRRYKEMGFKGDIGVVLNFTPAYAATDSEEDRAAAARYDGYFNTWFLDPVFKGAYPANMVAWYESKLGPLRFIQDGDLEIMNTPGDFLAFNYYSRNVLKAGNAFPLIDVDFVETDLDKTDMGWDIHPESLYRLLTRLKEEYTQLPLYITENGAAYDLPVVDGEVRDDIRIKYIHEHLEACHRFIREGGNLQGYYVWSFMDNFEWALGYQKRFGIVHVDYDTLVRTPKQSAKWYSEVIRRNGLPERV</sequence>
<dbReference type="Pfam" id="PF00232">
    <property type="entry name" value="Glyco_hydro_1"/>
    <property type="match status" value="1"/>
</dbReference>
<dbReference type="Proteomes" id="UP000309673">
    <property type="component" value="Unassembled WGS sequence"/>
</dbReference>
<evidence type="ECO:0000256" key="8">
    <source>
        <dbReference type="ARBA" id="ARBA00023326"/>
    </source>
</evidence>
<keyword evidence="6" id="KW-0119">Carbohydrate metabolism</keyword>
<evidence type="ECO:0000256" key="12">
    <source>
        <dbReference type="RuleBase" id="RU361175"/>
    </source>
</evidence>
<keyword evidence="14" id="KW-1185">Reference proteome</keyword>
<evidence type="ECO:0000256" key="1">
    <source>
        <dbReference type="ARBA" id="ARBA00000448"/>
    </source>
</evidence>
<evidence type="ECO:0000256" key="6">
    <source>
        <dbReference type="ARBA" id="ARBA00023277"/>
    </source>
</evidence>
<dbReference type="GO" id="GO:0008422">
    <property type="term" value="F:beta-glucosidase activity"/>
    <property type="evidence" value="ECO:0007669"/>
    <property type="project" value="UniProtKB-EC"/>
</dbReference>
<dbReference type="InterPro" id="IPR017853">
    <property type="entry name" value="GH"/>
</dbReference>
<feature type="binding site" evidence="10">
    <location>
        <begin position="406"/>
        <end position="407"/>
    </location>
    <ligand>
        <name>substrate</name>
    </ligand>
</feature>
<feature type="binding site" evidence="10">
    <location>
        <position position="164"/>
    </location>
    <ligand>
        <name>substrate</name>
    </ligand>
</feature>
<dbReference type="InterPro" id="IPR001360">
    <property type="entry name" value="Glyco_hydro_1"/>
</dbReference>
<dbReference type="InterPro" id="IPR033132">
    <property type="entry name" value="GH_1_N_CS"/>
</dbReference>
<dbReference type="SUPFAM" id="SSF51445">
    <property type="entry name" value="(Trans)glycosidases"/>
    <property type="match status" value="1"/>
</dbReference>
<protein>
    <recommendedName>
        <fullName evidence="3 12">Beta-glucosidase</fullName>
        <ecNumber evidence="3 12">3.2.1.21</ecNumber>
    </recommendedName>
</protein>
<evidence type="ECO:0000256" key="9">
    <source>
        <dbReference type="PIRSR" id="PIRSR617736-1"/>
    </source>
</evidence>
<evidence type="ECO:0000256" key="4">
    <source>
        <dbReference type="ARBA" id="ARBA00022801"/>
    </source>
</evidence>
<dbReference type="PRINTS" id="PR00131">
    <property type="entry name" value="GLHYDRLASE1"/>
</dbReference>
<feature type="binding site" evidence="10">
    <location>
        <position position="296"/>
    </location>
    <ligand>
        <name>substrate</name>
    </ligand>
</feature>
<dbReference type="FunFam" id="3.20.20.80:FF:000004">
    <property type="entry name" value="Beta-glucosidase 6-phospho-beta-glucosidase"/>
    <property type="match status" value="1"/>
</dbReference>